<dbReference type="InterPro" id="IPR000086">
    <property type="entry name" value="NUDIX_hydrolase_dom"/>
</dbReference>
<reference evidence="8" key="1">
    <citation type="submission" date="2019-02" db="EMBL/GenBank/DDBJ databases">
        <authorList>
            <person name="Li S.-H."/>
        </authorList>
    </citation>
    <scope>NUCLEOTIDE SEQUENCE</scope>
    <source>
        <strain evidence="8">IMCC11814</strain>
    </source>
</reference>
<evidence type="ECO:0000313" key="8">
    <source>
        <dbReference type="EMBL" id="MCX2977926.1"/>
    </source>
</evidence>
<evidence type="ECO:0000256" key="5">
    <source>
        <dbReference type="ARBA" id="ARBA00022842"/>
    </source>
</evidence>
<keyword evidence="9" id="KW-1185">Reference proteome</keyword>
<comment type="cofactor">
    <cofactor evidence="1">
        <name>Mn(2+)</name>
        <dbReference type="ChEBI" id="CHEBI:29035"/>
    </cofactor>
</comment>
<dbReference type="RefSeq" id="WP_279249630.1">
    <property type="nucleotide sequence ID" value="NZ_SHNO01000001.1"/>
</dbReference>
<keyword evidence="5" id="KW-0460">Magnesium</keyword>
<sequence>MNPDQQGDNAYISKSELRTSSRAVRPRDAATLIIVRRDGAQPRVLMGKRAATHKFMPNKFVFPGGKVDRADARIRPPLDLHPEVLRRLSAGCSESRARALALAAIRETYEEAGLIIGERGSATIRSRSPQWADFLKHGINPRLDGLHLIARAITPPYRNRRFDARFFMVDAEHIQGDIHDRPEGSGELLDLHWIELAEAKFIEQLPHITRTVLNALEQRLQAGAGFATPGPFVYQRYGKSVVGDI</sequence>
<dbReference type="SUPFAM" id="SSF55811">
    <property type="entry name" value="Nudix"/>
    <property type="match status" value="1"/>
</dbReference>
<comment type="caution">
    <text evidence="8">The sequence shown here is derived from an EMBL/GenBank/DDBJ whole genome shotgun (WGS) entry which is preliminary data.</text>
</comment>
<dbReference type="Gene3D" id="3.90.79.10">
    <property type="entry name" value="Nucleoside Triphosphate Pyrophosphohydrolase"/>
    <property type="match status" value="1"/>
</dbReference>
<evidence type="ECO:0000313" key="9">
    <source>
        <dbReference type="Proteomes" id="UP001143304"/>
    </source>
</evidence>
<evidence type="ECO:0000259" key="7">
    <source>
        <dbReference type="PROSITE" id="PS51462"/>
    </source>
</evidence>
<evidence type="ECO:0000256" key="6">
    <source>
        <dbReference type="ARBA" id="ARBA00023211"/>
    </source>
</evidence>
<accession>A0ABT3T7Y1</accession>
<dbReference type="InterPro" id="IPR015797">
    <property type="entry name" value="NUDIX_hydrolase-like_dom_sf"/>
</dbReference>
<dbReference type="PANTHER" id="PTHR12318">
    <property type="entry name" value="TESTOSTERONE-REGULATED PROTEIN RP2"/>
    <property type="match status" value="1"/>
</dbReference>
<comment type="cofactor">
    <cofactor evidence="2">
        <name>Mg(2+)</name>
        <dbReference type="ChEBI" id="CHEBI:18420"/>
    </cofactor>
</comment>
<dbReference type="CDD" id="cd18870">
    <property type="entry name" value="NUDIX_AcylCoAdiphos_Nudt19"/>
    <property type="match status" value="1"/>
</dbReference>
<evidence type="ECO:0000256" key="1">
    <source>
        <dbReference type="ARBA" id="ARBA00001936"/>
    </source>
</evidence>
<dbReference type="PROSITE" id="PS51462">
    <property type="entry name" value="NUDIX"/>
    <property type="match status" value="1"/>
</dbReference>
<evidence type="ECO:0000256" key="4">
    <source>
        <dbReference type="ARBA" id="ARBA00022801"/>
    </source>
</evidence>
<dbReference type="Proteomes" id="UP001143304">
    <property type="component" value="Unassembled WGS sequence"/>
</dbReference>
<proteinExistence type="predicted"/>
<keyword evidence="3" id="KW-0479">Metal-binding</keyword>
<dbReference type="EMBL" id="SHNO01000001">
    <property type="protein sequence ID" value="MCX2977926.1"/>
    <property type="molecule type" value="Genomic_DNA"/>
</dbReference>
<dbReference type="PANTHER" id="PTHR12318:SF0">
    <property type="entry name" value="ACYL-COENZYME A DIPHOSPHATASE NUDT19"/>
    <property type="match status" value="1"/>
</dbReference>
<feature type="domain" description="Nudix hydrolase" evidence="7">
    <location>
        <begin position="26"/>
        <end position="216"/>
    </location>
</feature>
<evidence type="ECO:0000256" key="2">
    <source>
        <dbReference type="ARBA" id="ARBA00001946"/>
    </source>
</evidence>
<evidence type="ECO:0000256" key="3">
    <source>
        <dbReference type="ARBA" id="ARBA00022723"/>
    </source>
</evidence>
<keyword evidence="6" id="KW-0464">Manganese</keyword>
<protein>
    <submittedName>
        <fullName evidence="8">NUDIX domain-containing protein</fullName>
    </submittedName>
</protein>
<gene>
    <name evidence="8" type="ORF">EYC82_11225</name>
</gene>
<organism evidence="8 9">
    <name type="scientific">Candidatus Marimicrobium litorale</name>
    <dbReference type="NCBI Taxonomy" id="2518991"/>
    <lineage>
        <taxon>Bacteria</taxon>
        <taxon>Pseudomonadati</taxon>
        <taxon>Pseudomonadota</taxon>
        <taxon>Gammaproteobacteria</taxon>
        <taxon>Cellvibrionales</taxon>
        <taxon>Halieaceae</taxon>
        <taxon>Marimicrobium</taxon>
    </lineage>
</organism>
<dbReference type="InterPro" id="IPR039121">
    <property type="entry name" value="NUDT19"/>
</dbReference>
<keyword evidence="4" id="KW-0378">Hydrolase</keyword>
<name>A0ABT3T7Y1_9GAMM</name>